<sequence>MNIPLSFKNYFAFGGKINGDDVLCLMIGKSATTTLIGSIMQMDFQVLYDLNKSVLSMQPTDCSKL</sequence>
<dbReference type="Gramene" id="LPERR07G14670.1">
    <property type="protein sequence ID" value="LPERR07G14670.1"/>
    <property type="gene ID" value="LPERR07G14670"/>
</dbReference>
<accession>A0A0D9WZT1</accession>
<evidence type="ECO:0000259" key="1">
    <source>
        <dbReference type="Pfam" id="PF14541"/>
    </source>
</evidence>
<dbReference type="HOGENOM" id="CLU_2852938_0_0_1"/>
<reference evidence="2 3" key="1">
    <citation type="submission" date="2012-08" db="EMBL/GenBank/DDBJ databases">
        <title>Oryza genome evolution.</title>
        <authorList>
            <person name="Wing R.A."/>
        </authorList>
    </citation>
    <scope>NUCLEOTIDE SEQUENCE</scope>
</reference>
<dbReference type="AlphaFoldDB" id="A0A0D9WZT1"/>
<dbReference type="Pfam" id="PF14541">
    <property type="entry name" value="TAXi_C"/>
    <property type="match status" value="1"/>
</dbReference>
<dbReference type="Proteomes" id="UP000032180">
    <property type="component" value="Chromosome 7"/>
</dbReference>
<reference evidence="2" key="3">
    <citation type="submission" date="2015-04" db="UniProtKB">
        <authorList>
            <consortium name="EnsemblPlants"/>
        </authorList>
    </citation>
    <scope>IDENTIFICATION</scope>
</reference>
<name>A0A0D9WZT1_9ORYZ</name>
<evidence type="ECO:0000313" key="2">
    <source>
        <dbReference type="EnsemblPlants" id="LPERR07G14670.1"/>
    </source>
</evidence>
<dbReference type="Gene3D" id="2.40.70.10">
    <property type="entry name" value="Acid Proteases"/>
    <property type="match status" value="1"/>
</dbReference>
<protein>
    <recommendedName>
        <fullName evidence="1">Xylanase inhibitor C-terminal domain-containing protein</fullName>
    </recommendedName>
</protein>
<reference evidence="3" key="2">
    <citation type="submission" date="2013-12" db="EMBL/GenBank/DDBJ databases">
        <authorList>
            <person name="Yu Y."/>
            <person name="Lee S."/>
            <person name="de Baynast K."/>
            <person name="Wissotski M."/>
            <person name="Liu L."/>
            <person name="Talag J."/>
            <person name="Goicoechea J."/>
            <person name="Angelova A."/>
            <person name="Jetty R."/>
            <person name="Kudrna D."/>
            <person name="Golser W."/>
            <person name="Rivera L."/>
            <person name="Zhang J."/>
            <person name="Wing R."/>
        </authorList>
    </citation>
    <scope>NUCLEOTIDE SEQUENCE</scope>
</reference>
<keyword evidence="3" id="KW-1185">Reference proteome</keyword>
<dbReference type="SUPFAM" id="SSF50630">
    <property type="entry name" value="Acid proteases"/>
    <property type="match status" value="1"/>
</dbReference>
<dbReference type="EnsemblPlants" id="LPERR07G14670.1">
    <property type="protein sequence ID" value="LPERR07G14670.1"/>
    <property type="gene ID" value="LPERR07G14670"/>
</dbReference>
<proteinExistence type="predicted"/>
<organism evidence="2 3">
    <name type="scientific">Leersia perrieri</name>
    <dbReference type="NCBI Taxonomy" id="77586"/>
    <lineage>
        <taxon>Eukaryota</taxon>
        <taxon>Viridiplantae</taxon>
        <taxon>Streptophyta</taxon>
        <taxon>Embryophyta</taxon>
        <taxon>Tracheophyta</taxon>
        <taxon>Spermatophyta</taxon>
        <taxon>Magnoliopsida</taxon>
        <taxon>Liliopsida</taxon>
        <taxon>Poales</taxon>
        <taxon>Poaceae</taxon>
        <taxon>BOP clade</taxon>
        <taxon>Oryzoideae</taxon>
        <taxon>Oryzeae</taxon>
        <taxon>Oryzinae</taxon>
        <taxon>Leersia</taxon>
    </lineage>
</organism>
<dbReference type="InterPro" id="IPR021109">
    <property type="entry name" value="Peptidase_aspartic_dom_sf"/>
</dbReference>
<evidence type="ECO:0000313" key="3">
    <source>
        <dbReference type="Proteomes" id="UP000032180"/>
    </source>
</evidence>
<feature type="domain" description="Xylanase inhibitor C-terminal" evidence="1">
    <location>
        <begin position="20"/>
        <end position="56"/>
    </location>
</feature>
<dbReference type="InterPro" id="IPR032799">
    <property type="entry name" value="TAXi_C"/>
</dbReference>